<gene>
    <name evidence="2" type="ORF">WG66_6640</name>
</gene>
<reference evidence="2 3" key="1">
    <citation type="submission" date="2015-12" db="EMBL/GenBank/DDBJ databases">
        <title>Draft genome sequence of Moniliophthora roreri, the causal agent of frosty pod rot of cacao.</title>
        <authorList>
            <person name="Aime M.C."/>
            <person name="Diaz-Valderrama J.R."/>
            <person name="Kijpornyongpan T."/>
            <person name="Phillips-Mora W."/>
        </authorList>
    </citation>
    <scope>NUCLEOTIDE SEQUENCE [LARGE SCALE GENOMIC DNA]</scope>
    <source>
        <strain evidence="2 3">MCA 2952</strain>
    </source>
</reference>
<feature type="region of interest" description="Disordered" evidence="1">
    <location>
        <begin position="201"/>
        <end position="246"/>
    </location>
</feature>
<accession>A0A0W0FWM7</accession>
<protein>
    <recommendedName>
        <fullName evidence="4">BTB domain-containing protein</fullName>
    </recommendedName>
</protein>
<dbReference type="EMBL" id="LATX01001551">
    <property type="protein sequence ID" value="KTB40748.1"/>
    <property type="molecule type" value="Genomic_DNA"/>
</dbReference>
<feature type="compositionally biased region" description="Acidic residues" evidence="1">
    <location>
        <begin position="220"/>
        <end position="235"/>
    </location>
</feature>
<evidence type="ECO:0000313" key="3">
    <source>
        <dbReference type="Proteomes" id="UP000054988"/>
    </source>
</evidence>
<evidence type="ECO:0000256" key="1">
    <source>
        <dbReference type="SAM" id="MobiDB-lite"/>
    </source>
</evidence>
<organism evidence="2 3">
    <name type="scientific">Moniliophthora roreri</name>
    <name type="common">Frosty pod rot fungus</name>
    <name type="synonym">Monilia roreri</name>
    <dbReference type="NCBI Taxonomy" id="221103"/>
    <lineage>
        <taxon>Eukaryota</taxon>
        <taxon>Fungi</taxon>
        <taxon>Dikarya</taxon>
        <taxon>Basidiomycota</taxon>
        <taxon>Agaricomycotina</taxon>
        <taxon>Agaricomycetes</taxon>
        <taxon>Agaricomycetidae</taxon>
        <taxon>Agaricales</taxon>
        <taxon>Marasmiineae</taxon>
        <taxon>Marasmiaceae</taxon>
        <taxon>Moniliophthora</taxon>
    </lineage>
</organism>
<dbReference type="AlphaFoldDB" id="A0A0W0FWM7"/>
<dbReference type="Proteomes" id="UP000054988">
    <property type="component" value="Unassembled WGS sequence"/>
</dbReference>
<feature type="region of interest" description="Disordered" evidence="1">
    <location>
        <begin position="314"/>
        <end position="340"/>
    </location>
</feature>
<evidence type="ECO:0000313" key="2">
    <source>
        <dbReference type="EMBL" id="KTB40748.1"/>
    </source>
</evidence>
<evidence type="ECO:0008006" key="4">
    <source>
        <dbReference type="Google" id="ProtNLM"/>
    </source>
</evidence>
<name>A0A0W0FWM7_MONRR</name>
<proteinExistence type="predicted"/>
<comment type="caution">
    <text evidence="2">The sequence shown here is derived from an EMBL/GenBank/DDBJ whole genome shotgun (WGS) entry which is preliminary data.</text>
</comment>
<sequence>MSTIVPPTNLKCSTHFYFEPLIFQVDDELFQLPRILFTECKTFADLYPEIRTGSGPVILRDCTKKQFEAFLTAVLEPLYRMLPSDHPCSEPLQLDALLFALDLTKRWGFDQLSEDLSSNVSAVKKITLGRDHKIVSWFQSGLEELVLSEDDINLADAEEMGAMFAVRVYHARAKYWRKSQGGSVNVSEIVEEIFAKELQEIANSPGDPPPQPSESSIQQIDEDAAPSDAESDDGDIGMLQLPGQSNFRPYIQPATSSLAMTTSGATQDQQMKIVIRAVFGNNPHQTRSSPQLMSIVPKICQKKEEKCGDIFRTDPSRENACRTDASGEDNPAAKYANDVA</sequence>